<gene>
    <name evidence="9" type="ORF">HINF_LOCUS55208</name>
    <name evidence="8" type="ORF">HINF_LOCUS61782</name>
</gene>
<dbReference type="InterPro" id="IPR035587">
    <property type="entry name" value="DUS-like_FMN-bd"/>
</dbReference>
<evidence type="ECO:0000256" key="4">
    <source>
        <dbReference type="ARBA" id="ARBA00048342"/>
    </source>
</evidence>
<evidence type="ECO:0000313" key="8">
    <source>
        <dbReference type="EMBL" id="CAI9974137.1"/>
    </source>
</evidence>
<dbReference type="PANTHER" id="PTHR45846:SF1">
    <property type="entry name" value="TRNA-DIHYDROURIDINE(47) SYNTHASE [NAD(P)(+)]-LIKE"/>
    <property type="match status" value="1"/>
</dbReference>
<comment type="catalytic activity">
    <reaction evidence="5">
        <text>a 5,6-dihydrouridine in mRNA + NADP(+) = a uridine in mRNA + NADPH + H(+)</text>
        <dbReference type="Rhea" id="RHEA:69855"/>
        <dbReference type="Rhea" id="RHEA-COMP:14658"/>
        <dbReference type="Rhea" id="RHEA-COMP:17789"/>
        <dbReference type="ChEBI" id="CHEBI:15378"/>
        <dbReference type="ChEBI" id="CHEBI:57783"/>
        <dbReference type="ChEBI" id="CHEBI:58349"/>
        <dbReference type="ChEBI" id="CHEBI:65315"/>
        <dbReference type="ChEBI" id="CHEBI:74443"/>
    </reaction>
    <physiologicalReaction direction="right-to-left" evidence="5">
        <dbReference type="Rhea" id="RHEA:69857"/>
    </physiologicalReaction>
</comment>
<accession>A0AA86RD37</accession>
<proteinExistence type="inferred from homology"/>
<dbReference type="Gene3D" id="3.20.20.70">
    <property type="entry name" value="Aldolase class I"/>
    <property type="match status" value="1"/>
</dbReference>
<evidence type="ECO:0000259" key="7">
    <source>
        <dbReference type="Pfam" id="PF01207"/>
    </source>
</evidence>
<reference evidence="8" key="1">
    <citation type="submission" date="2023-06" db="EMBL/GenBank/DDBJ databases">
        <authorList>
            <person name="Kurt Z."/>
        </authorList>
    </citation>
    <scope>NUCLEOTIDE SEQUENCE</scope>
</reference>
<evidence type="ECO:0000313" key="10">
    <source>
        <dbReference type="Proteomes" id="UP001642409"/>
    </source>
</evidence>
<evidence type="ECO:0000256" key="6">
    <source>
        <dbReference type="ARBA" id="ARBA00049513"/>
    </source>
</evidence>
<comment type="catalytic activity">
    <reaction evidence="4">
        <text>a 5,6-dihydrouridine in mRNA + NAD(+) = a uridine in mRNA + NADH + H(+)</text>
        <dbReference type="Rhea" id="RHEA:69851"/>
        <dbReference type="Rhea" id="RHEA-COMP:14658"/>
        <dbReference type="Rhea" id="RHEA-COMP:17789"/>
        <dbReference type="ChEBI" id="CHEBI:15378"/>
        <dbReference type="ChEBI" id="CHEBI:57540"/>
        <dbReference type="ChEBI" id="CHEBI:57945"/>
        <dbReference type="ChEBI" id="CHEBI:65315"/>
        <dbReference type="ChEBI" id="CHEBI:74443"/>
    </reaction>
    <physiologicalReaction direction="right-to-left" evidence="4">
        <dbReference type="Rhea" id="RHEA:69853"/>
    </physiologicalReaction>
</comment>
<dbReference type="EMBL" id="CATOUU010001139">
    <property type="protein sequence ID" value="CAI9974137.1"/>
    <property type="molecule type" value="Genomic_DNA"/>
</dbReference>
<dbReference type="PANTHER" id="PTHR45846">
    <property type="entry name" value="TRNA-DIHYDROURIDINE(47) SYNTHASE [NAD(P)(+)]-LIKE"/>
    <property type="match status" value="1"/>
</dbReference>
<dbReference type="GO" id="GO:0003723">
    <property type="term" value="F:RNA binding"/>
    <property type="evidence" value="ECO:0007669"/>
    <property type="project" value="TreeGrafter"/>
</dbReference>
<dbReference type="Pfam" id="PF01207">
    <property type="entry name" value="Dus"/>
    <property type="match status" value="1"/>
</dbReference>
<protein>
    <recommendedName>
        <fullName evidence="2">tRNA-dihydrouridine(47) synthase [NAD(P)(+)]</fullName>
        <ecNumber evidence="2">1.3.1.89</ecNumber>
    </recommendedName>
</protein>
<comment type="catalytic activity">
    <reaction evidence="6">
        <text>5,6-dihydrouridine(47) in tRNA + NADP(+) = uridine(47) in tRNA + NADPH + H(+)</text>
        <dbReference type="Rhea" id="RHEA:53360"/>
        <dbReference type="Rhea" id="RHEA-COMP:13539"/>
        <dbReference type="Rhea" id="RHEA-COMP:13540"/>
        <dbReference type="ChEBI" id="CHEBI:15378"/>
        <dbReference type="ChEBI" id="CHEBI:57783"/>
        <dbReference type="ChEBI" id="CHEBI:58349"/>
        <dbReference type="ChEBI" id="CHEBI:65315"/>
        <dbReference type="ChEBI" id="CHEBI:74443"/>
        <dbReference type="EC" id="1.3.1.89"/>
    </reaction>
    <physiologicalReaction direction="right-to-left" evidence="6">
        <dbReference type="Rhea" id="RHEA:53362"/>
    </physiologicalReaction>
</comment>
<comment type="similarity">
    <text evidence="1">Belongs to the Dus family. Dus3 subfamily.</text>
</comment>
<evidence type="ECO:0000256" key="1">
    <source>
        <dbReference type="ARBA" id="ARBA00005451"/>
    </source>
</evidence>
<comment type="caution">
    <text evidence="8">The sequence shown here is derived from an EMBL/GenBank/DDBJ whole genome shotgun (WGS) entry which is preliminary data.</text>
</comment>
<reference evidence="9 10" key="2">
    <citation type="submission" date="2024-07" db="EMBL/GenBank/DDBJ databases">
        <authorList>
            <person name="Akdeniz Z."/>
        </authorList>
    </citation>
    <scope>NUCLEOTIDE SEQUENCE [LARGE SCALE GENOMIC DNA]</scope>
</reference>
<dbReference type="AlphaFoldDB" id="A0AA86RD37"/>
<dbReference type="InterPro" id="IPR013785">
    <property type="entry name" value="Aldolase_TIM"/>
</dbReference>
<dbReference type="EC" id="1.3.1.89" evidence="2"/>
<keyword evidence="10" id="KW-1185">Reference proteome</keyword>
<feature type="domain" description="DUS-like FMN-binding" evidence="7">
    <location>
        <begin position="143"/>
        <end position="412"/>
    </location>
</feature>
<evidence type="ECO:0000256" key="3">
    <source>
        <dbReference type="ARBA" id="ARBA00048266"/>
    </source>
</evidence>
<name>A0AA86RD37_9EUKA</name>
<dbReference type="SUPFAM" id="SSF51395">
    <property type="entry name" value="FMN-linked oxidoreductases"/>
    <property type="match status" value="1"/>
</dbReference>
<dbReference type="Proteomes" id="UP001642409">
    <property type="component" value="Unassembled WGS sequence"/>
</dbReference>
<organism evidence="8">
    <name type="scientific">Hexamita inflata</name>
    <dbReference type="NCBI Taxonomy" id="28002"/>
    <lineage>
        <taxon>Eukaryota</taxon>
        <taxon>Metamonada</taxon>
        <taxon>Diplomonadida</taxon>
        <taxon>Hexamitidae</taxon>
        <taxon>Hexamitinae</taxon>
        <taxon>Hexamita</taxon>
    </lineage>
</organism>
<evidence type="ECO:0000256" key="2">
    <source>
        <dbReference type="ARBA" id="ARBA00012376"/>
    </source>
</evidence>
<dbReference type="GO" id="GO:0102265">
    <property type="term" value="F:tRNA-dihydrouridine47 synthase activity"/>
    <property type="evidence" value="ECO:0007669"/>
    <property type="project" value="UniProtKB-EC"/>
</dbReference>
<comment type="catalytic activity">
    <reaction evidence="3">
        <text>5,6-dihydrouridine(47) in tRNA + NAD(+) = uridine(47) in tRNA + NADH + H(+)</text>
        <dbReference type="Rhea" id="RHEA:53364"/>
        <dbReference type="Rhea" id="RHEA-COMP:13539"/>
        <dbReference type="Rhea" id="RHEA-COMP:13540"/>
        <dbReference type="ChEBI" id="CHEBI:15378"/>
        <dbReference type="ChEBI" id="CHEBI:57540"/>
        <dbReference type="ChEBI" id="CHEBI:57945"/>
        <dbReference type="ChEBI" id="CHEBI:65315"/>
        <dbReference type="ChEBI" id="CHEBI:74443"/>
        <dbReference type="EC" id="1.3.1.89"/>
    </reaction>
    <physiologicalReaction direction="right-to-left" evidence="3">
        <dbReference type="Rhea" id="RHEA:53366"/>
    </physiologicalReaction>
</comment>
<sequence>MQEDEHDVKLLPQYVAPIVLKEKGELGMNEWHGIKYPQKPQICQSVIKGLTCNRKFCDRMHDVDEYLKIKEAPLDIPCPFMAHYGFCDAKWNCIYKHENNVFELPDKKERPAYINNVPFKLIKDFQPTGKKHEKFDFKGKLFLAPMCTVGTMPFRRWCKDFECDVTCSEMIFARDLLSCQASEIAKLRRHISEDKFGIQLTGNAFELKKSVEILSGLCEFEYIELNAACPQDVAVKRKCGFQIAQENKIRNSVEHMLQGALLSSASISLKTRIGDFQGDSRLQQLISKDIPKSLNNITLHGRTAKQRYQRSADWQKLQEFQELKQENHQQLNFTANGDLFNIDTFKQFQDNGVADSFMIGRGALVKPWIFKEFKHGQELDPSSLERFEWLKNFAWYCTEYFGSDRIGNEKAREQFLENYVYLCRYVPTGLLAAKQEINQRNIAFIGRDELETLMGSQSPADWVKITEMLFGPVPEGFQYQPKHRSKGKVDNRE</sequence>
<evidence type="ECO:0000256" key="5">
    <source>
        <dbReference type="ARBA" id="ARBA00049447"/>
    </source>
</evidence>
<dbReference type="CDD" id="cd02801">
    <property type="entry name" value="DUS_like_FMN"/>
    <property type="match status" value="1"/>
</dbReference>
<evidence type="ECO:0000313" key="9">
    <source>
        <dbReference type="EMBL" id="CAL6071572.1"/>
    </source>
</evidence>
<dbReference type="EMBL" id="CAXDID020000291">
    <property type="protein sequence ID" value="CAL6071572.1"/>
    <property type="molecule type" value="Genomic_DNA"/>
</dbReference>